<keyword evidence="4 6" id="KW-0689">Ribosomal protein</keyword>
<comment type="subunit">
    <text evidence="6">Part of the 30S ribosomal subunit.</text>
</comment>
<dbReference type="GO" id="GO:0006412">
    <property type="term" value="P:translation"/>
    <property type="evidence" value="ECO:0007669"/>
    <property type="project" value="UniProtKB-UniRule"/>
</dbReference>
<dbReference type="STRING" id="1817814.A2V81_04020"/>
<proteinExistence type="inferred from homology"/>
<dbReference type="NCBIfam" id="NF004123">
    <property type="entry name" value="PRK05610.1"/>
    <property type="match status" value="1"/>
</dbReference>
<dbReference type="Gene3D" id="2.40.50.140">
    <property type="entry name" value="Nucleic acid-binding proteins"/>
    <property type="match status" value="1"/>
</dbReference>
<gene>
    <name evidence="6" type="primary">rpsQ</name>
    <name evidence="8" type="ORF">A2V81_04020</name>
</gene>
<dbReference type="CDD" id="cd00364">
    <property type="entry name" value="Ribosomal_uS17"/>
    <property type="match status" value="1"/>
</dbReference>
<reference evidence="8 9" key="1">
    <citation type="journal article" date="2016" name="Nat. Commun.">
        <title>Thousands of microbial genomes shed light on interconnected biogeochemical processes in an aquifer system.</title>
        <authorList>
            <person name="Anantharaman K."/>
            <person name="Brown C.T."/>
            <person name="Hug L.A."/>
            <person name="Sharon I."/>
            <person name="Castelle C.J."/>
            <person name="Probst A.J."/>
            <person name="Thomas B.C."/>
            <person name="Singh A."/>
            <person name="Wilkins M.J."/>
            <person name="Karaoz U."/>
            <person name="Brodie E.L."/>
            <person name="Williams K.H."/>
            <person name="Hubbard S.S."/>
            <person name="Banfield J.F."/>
        </authorList>
    </citation>
    <scope>NUCLEOTIDE SEQUENCE [LARGE SCALE GENOMIC DNA]</scope>
</reference>
<dbReference type="InterPro" id="IPR012340">
    <property type="entry name" value="NA-bd_OB-fold"/>
</dbReference>
<dbReference type="NCBIfam" id="TIGR03635">
    <property type="entry name" value="uS17_bact"/>
    <property type="match status" value="1"/>
</dbReference>
<name>A0A1F4XIH5_9BACT</name>
<evidence type="ECO:0000256" key="5">
    <source>
        <dbReference type="ARBA" id="ARBA00023274"/>
    </source>
</evidence>
<comment type="caution">
    <text evidence="8">The sequence shown here is derived from an EMBL/GenBank/DDBJ whole genome shotgun (WGS) entry which is preliminary data.</text>
</comment>
<sequence length="143" mass="16377">MRFKEGVVVSTKMNKTVKVVIERLKAHPKYKKRYKVSTKLYAHNENPDIKVGDKVTVMEVRPMSKLKRWKVISEKEQRDLTKEKAAAKQGAKVVINLREYTIQYKKRKKKVRKEESAKPAAEAPVPAPEETPPTETPASPPNP</sequence>
<dbReference type="Proteomes" id="UP000177614">
    <property type="component" value="Unassembled WGS sequence"/>
</dbReference>
<organism evidence="8 9">
    <name type="scientific">Candidatus Abawacabacteria bacterium RBG_16_42_10</name>
    <dbReference type="NCBI Taxonomy" id="1817814"/>
    <lineage>
        <taxon>Bacteria</taxon>
        <taxon>Candidatus Abawacaibacteriota</taxon>
    </lineage>
</organism>
<evidence type="ECO:0000256" key="3">
    <source>
        <dbReference type="ARBA" id="ARBA00022884"/>
    </source>
</evidence>
<dbReference type="GO" id="GO:0019843">
    <property type="term" value="F:rRNA binding"/>
    <property type="evidence" value="ECO:0007669"/>
    <property type="project" value="UniProtKB-UniRule"/>
</dbReference>
<dbReference type="PRINTS" id="PR00973">
    <property type="entry name" value="RIBOSOMALS17"/>
</dbReference>
<evidence type="ECO:0000256" key="2">
    <source>
        <dbReference type="ARBA" id="ARBA00022730"/>
    </source>
</evidence>
<keyword evidence="2 6" id="KW-0699">rRNA-binding</keyword>
<evidence type="ECO:0000256" key="4">
    <source>
        <dbReference type="ARBA" id="ARBA00022980"/>
    </source>
</evidence>
<dbReference type="EMBL" id="MEWR01000027">
    <property type="protein sequence ID" value="OGC81394.1"/>
    <property type="molecule type" value="Genomic_DNA"/>
</dbReference>
<dbReference type="GO" id="GO:0003735">
    <property type="term" value="F:structural constituent of ribosome"/>
    <property type="evidence" value="ECO:0007669"/>
    <property type="project" value="UniProtKB-UniRule"/>
</dbReference>
<dbReference type="Pfam" id="PF00366">
    <property type="entry name" value="Ribosomal_S17"/>
    <property type="match status" value="1"/>
</dbReference>
<dbReference type="HAMAP" id="MF_01345_B">
    <property type="entry name" value="Ribosomal_uS17_B"/>
    <property type="match status" value="1"/>
</dbReference>
<dbReference type="PANTHER" id="PTHR10744:SF1">
    <property type="entry name" value="SMALL RIBOSOMAL SUBUNIT PROTEIN US17M"/>
    <property type="match status" value="1"/>
</dbReference>
<evidence type="ECO:0000313" key="8">
    <source>
        <dbReference type="EMBL" id="OGC81394.1"/>
    </source>
</evidence>
<evidence type="ECO:0000256" key="6">
    <source>
        <dbReference type="HAMAP-Rule" id="MF_01345"/>
    </source>
</evidence>
<dbReference type="SUPFAM" id="SSF50249">
    <property type="entry name" value="Nucleic acid-binding proteins"/>
    <property type="match status" value="1"/>
</dbReference>
<dbReference type="AlphaFoldDB" id="A0A1F4XIH5"/>
<evidence type="ECO:0000256" key="7">
    <source>
        <dbReference type="SAM" id="MobiDB-lite"/>
    </source>
</evidence>
<comment type="function">
    <text evidence="6">One of the primary rRNA binding proteins, it binds specifically to the 5'-end of 16S ribosomal RNA.</text>
</comment>
<dbReference type="PANTHER" id="PTHR10744">
    <property type="entry name" value="40S RIBOSOMAL PROTEIN S11 FAMILY MEMBER"/>
    <property type="match status" value="1"/>
</dbReference>
<comment type="similarity">
    <text evidence="1 6">Belongs to the universal ribosomal protein uS17 family.</text>
</comment>
<feature type="compositionally biased region" description="Pro residues" evidence="7">
    <location>
        <begin position="125"/>
        <end position="143"/>
    </location>
</feature>
<protein>
    <recommendedName>
        <fullName evidence="6">Small ribosomal subunit protein uS17</fullName>
    </recommendedName>
</protein>
<evidence type="ECO:0000313" key="9">
    <source>
        <dbReference type="Proteomes" id="UP000177614"/>
    </source>
</evidence>
<dbReference type="InterPro" id="IPR000266">
    <property type="entry name" value="Ribosomal_uS17"/>
</dbReference>
<evidence type="ECO:0000256" key="1">
    <source>
        <dbReference type="ARBA" id="ARBA00010254"/>
    </source>
</evidence>
<feature type="region of interest" description="Disordered" evidence="7">
    <location>
        <begin position="105"/>
        <end position="143"/>
    </location>
</feature>
<keyword evidence="5 6" id="KW-0687">Ribonucleoprotein</keyword>
<accession>A0A1F4XIH5</accession>
<dbReference type="InterPro" id="IPR019984">
    <property type="entry name" value="Ribosomal_uS17_bact/chlr"/>
</dbReference>
<keyword evidence="3 6" id="KW-0694">RNA-binding</keyword>
<dbReference type="GO" id="GO:0022627">
    <property type="term" value="C:cytosolic small ribosomal subunit"/>
    <property type="evidence" value="ECO:0007669"/>
    <property type="project" value="UniProtKB-UniRule"/>
</dbReference>